<dbReference type="EMBL" id="WFKK01000003">
    <property type="protein sequence ID" value="KAB7890861.1"/>
    <property type="molecule type" value="Genomic_DNA"/>
</dbReference>
<feature type="domain" description="Transposase IS4-like" evidence="1">
    <location>
        <begin position="173"/>
        <end position="446"/>
    </location>
</feature>
<proteinExistence type="predicted"/>
<comment type="caution">
    <text evidence="2">The sequence shown here is derived from an EMBL/GenBank/DDBJ whole genome shotgun (WGS) entry which is preliminary data.</text>
</comment>
<evidence type="ECO:0000313" key="4">
    <source>
        <dbReference type="Proteomes" id="UP000461010"/>
    </source>
</evidence>
<dbReference type="GO" id="GO:0004803">
    <property type="term" value="F:transposase activity"/>
    <property type="evidence" value="ECO:0007669"/>
    <property type="project" value="InterPro"/>
</dbReference>
<sequence>MFVRKKSNKSGTVSVQIIDKSSGKYKVVKTVGSSKDLDEIEKLYQEAYKIIPTLQKQDTFNFLSNTDENILNFTKSLSNSNITAVGAELVFGRLFDSIGFNVIQDQLFKDLVLSRIIYQGSKLKLTDYLRRYEHREISVQRIYRFLDKLNSKYKDQVEEIAFLHTKKVLKNITVVFYDMTTLYFEAQDEDDFRKIGFSKDGKFQDPQIMLGLLVGEKGYPIGYELFKGNTFEGHTLIPVLEKFQEKFDLVKPIIIADSGLLSKKNIEQLKVKDYQYILGARIKNDTDDISKQILDLNICVDGQSAIIKKDDKDKLIITYTDKRAKKDAYNRKKGLIRLEKKVKSGKLTKDKINARGYNKYLHLKNDVNVEIDYDKFNADSKWDGLKGYITNTNLSADAVISNYSNLWHIEKAFRMSKSDLQIRPIYHFAKRRIEAHISISFVAYTIYKELERLLYKHNAPFSVQTAREIIQNIYQLEFTLPDSKAKEKILLNMDEEQKFLLDIIAKET</sequence>
<dbReference type="Proteomes" id="UP000472839">
    <property type="component" value="Unassembled WGS sequence"/>
</dbReference>
<dbReference type="SUPFAM" id="SSF53098">
    <property type="entry name" value="Ribonuclease H-like"/>
    <property type="match status" value="1"/>
</dbReference>
<reference evidence="4 5" key="1">
    <citation type="submission" date="2019-10" db="EMBL/GenBank/DDBJ databases">
        <title>Poseidonibacter ostreae sp. nov., isolated from the gut of the Ostrea denselamellosa.</title>
        <authorList>
            <person name="Choi A."/>
        </authorList>
    </citation>
    <scope>NUCLEOTIDE SEQUENCE [LARGE SCALE GENOMIC DNA]</scope>
    <source>
        <strain evidence="2 5">SJOD-M-33</strain>
        <strain evidence="3 4">SJOD-M-5</strain>
    </source>
</reference>
<dbReference type="RefSeq" id="WP_152187337.1">
    <property type="nucleotide sequence ID" value="NZ_WFKI01000101.1"/>
</dbReference>
<dbReference type="InterPro" id="IPR012337">
    <property type="entry name" value="RNaseH-like_sf"/>
</dbReference>
<dbReference type="GO" id="GO:0003677">
    <property type="term" value="F:DNA binding"/>
    <property type="evidence" value="ECO:0007669"/>
    <property type="project" value="InterPro"/>
</dbReference>
<dbReference type="Proteomes" id="UP000461010">
    <property type="component" value="Unassembled WGS sequence"/>
</dbReference>
<protein>
    <submittedName>
        <fullName evidence="2">IS1634 family transposase</fullName>
    </submittedName>
</protein>
<organism evidence="2 5">
    <name type="scientific">Poseidonibacter ostreae</name>
    <dbReference type="NCBI Taxonomy" id="2654171"/>
    <lineage>
        <taxon>Bacteria</taxon>
        <taxon>Pseudomonadati</taxon>
        <taxon>Campylobacterota</taxon>
        <taxon>Epsilonproteobacteria</taxon>
        <taxon>Campylobacterales</taxon>
        <taxon>Arcobacteraceae</taxon>
        <taxon>Poseidonibacter</taxon>
    </lineage>
</organism>
<dbReference type="GO" id="GO:0006313">
    <property type="term" value="P:DNA transposition"/>
    <property type="evidence" value="ECO:0007669"/>
    <property type="project" value="InterPro"/>
</dbReference>
<dbReference type="NCBIfam" id="NF033559">
    <property type="entry name" value="transpos_IS1634"/>
    <property type="match status" value="1"/>
</dbReference>
<gene>
    <name evidence="3" type="ORF">GBG18_00315</name>
    <name evidence="2" type="ORF">GBG19_02270</name>
</gene>
<evidence type="ECO:0000313" key="3">
    <source>
        <dbReference type="EMBL" id="KAB7892951.1"/>
    </source>
</evidence>
<evidence type="ECO:0000313" key="5">
    <source>
        <dbReference type="Proteomes" id="UP000472839"/>
    </source>
</evidence>
<evidence type="ECO:0000313" key="2">
    <source>
        <dbReference type="EMBL" id="KAB7890861.1"/>
    </source>
</evidence>
<dbReference type="AlphaFoldDB" id="A0A6L4WW51"/>
<dbReference type="Pfam" id="PF01609">
    <property type="entry name" value="DDE_Tnp_1"/>
    <property type="match status" value="1"/>
</dbReference>
<accession>A0A6L4WW51</accession>
<evidence type="ECO:0000259" key="1">
    <source>
        <dbReference type="Pfam" id="PF01609"/>
    </source>
</evidence>
<name>A0A6L4WW51_9BACT</name>
<dbReference type="EMBL" id="WFKJ01000001">
    <property type="protein sequence ID" value="KAB7892951.1"/>
    <property type="molecule type" value="Genomic_DNA"/>
</dbReference>
<dbReference type="InterPro" id="IPR047654">
    <property type="entry name" value="IS1634_transpos"/>
</dbReference>
<dbReference type="InterPro" id="IPR002559">
    <property type="entry name" value="Transposase_11"/>
</dbReference>
<keyword evidence="4" id="KW-1185">Reference proteome</keyword>